<keyword evidence="2 4" id="KW-0442">Lipid degradation</keyword>
<feature type="short sequence motif" description="DGA/G" evidence="4">
    <location>
        <begin position="154"/>
        <end position="156"/>
    </location>
</feature>
<comment type="caution">
    <text evidence="4">Lacks conserved residue(s) required for the propagation of feature annotation.</text>
</comment>
<keyword evidence="7" id="KW-1185">Reference proteome</keyword>
<protein>
    <submittedName>
        <fullName evidence="6">NTE family protein</fullName>
    </submittedName>
</protein>
<dbReference type="SUPFAM" id="SSF52151">
    <property type="entry name" value="FabD/lysophospholipase-like"/>
    <property type="match status" value="1"/>
</dbReference>
<dbReference type="GO" id="GO:0016787">
    <property type="term" value="F:hydrolase activity"/>
    <property type="evidence" value="ECO:0007669"/>
    <property type="project" value="UniProtKB-UniRule"/>
</dbReference>
<evidence type="ECO:0000256" key="1">
    <source>
        <dbReference type="ARBA" id="ARBA00022801"/>
    </source>
</evidence>
<evidence type="ECO:0000313" key="7">
    <source>
        <dbReference type="Proteomes" id="UP000185934"/>
    </source>
</evidence>
<dbReference type="Gene3D" id="3.40.1090.10">
    <property type="entry name" value="Cytosolic phospholipase A2 catalytic domain"/>
    <property type="match status" value="1"/>
</dbReference>
<dbReference type="STRING" id="1839801.Dform_02151"/>
<dbReference type="PANTHER" id="PTHR14226:SF76">
    <property type="entry name" value="NTE FAMILY PROTEIN RSSA"/>
    <property type="match status" value="1"/>
</dbReference>
<dbReference type="PANTHER" id="PTHR14226">
    <property type="entry name" value="NEUROPATHY TARGET ESTERASE/SWISS CHEESE D.MELANOGASTER"/>
    <property type="match status" value="1"/>
</dbReference>
<sequence>MKLGLALSGGAARGLAHVGVIDVLERENVRIDCVAGTSMGAIIGAAYARGLTASQIRDHALDLSWPKLVRLFEFNPLRTSGFTGTRRVREKLTEIIGDLDFSELSRPFACVATDIISGDEVVFTKGSVVDAVLASMALPLVFKVLRVGRRYLVDGGVSDPLPVNPLKAIGADRVIAVNVLKNLGISLPDRGRRSALPKHPPNFFQVANQVIYIASAHLAEAGLAQADVAIEPDMAGIHLADFGMASEAIQRGQAAAEAAVPSIRTLLSSI</sequence>
<dbReference type="Pfam" id="PF01734">
    <property type="entry name" value="Patatin"/>
    <property type="match status" value="1"/>
</dbReference>
<dbReference type="EMBL" id="CP018258">
    <property type="protein sequence ID" value="APV45455.1"/>
    <property type="molecule type" value="Genomic_DNA"/>
</dbReference>
<feature type="active site" description="Proton acceptor" evidence="4">
    <location>
        <position position="154"/>
    </location>
</feature>
<evidence type="ECO:0000256" key="2">
    <source>
        <dbReference type="ARBA" id="ARBA00022963"/>
    </source>
</evidence>
<dbReference type="InterPro" id="IPR016035">
    <property type="entry name" value="Acyl_Trfase/lysoPLipase"/>
</dbReference>
<gene>
    <name evidence="6" type="ORF">Dform_02151</name>
</gene>
<evidence type="ECO:0000313" key="6">
    <source>
        <dbReference type="EMBL" id="APV45455.1"/>
    </source>
</evidence>
<evidence type="ECO:0000256" key="3">
    <source>
        <dbReference type="ARBA" id="ARBA00023098"/>
    </source>
</evidence>
<feature type="domain" description="PNPLA" evidence="5">
    <location>
        <begin position="5"/>
        <end position="167"/>
    </location>
</feature>
<dbReference type="RefSeq" id="WP_076004948.1">
    <property type="nucleotide sequence ID" value="NZ_CP018258.1"/>
</dbReference>
<dbReference type="OrthoDB" id="9770965at2"/>
<reference evidence="7" key="1">
    <citation type="submission" date="2016-11" db="EMBL/GenBank/DDBJ databases">
        <title>Dehalogenimonas formicexedens sp. nov., a chlorinated alkane respiring bacterium isolated from contaminated groundwater.</title>
        <authorList>
            <person name="Key T.A."/>
            <person name="Bowman K.S."/>
            <person name="Lee I."/>
            <person name="Chun J."/>
            <person name="Albuquerque L."/>
            <person name="da Costa M.S."/>
            <person name="Rainey F.A."/>
            <person name="Moe W.M."/>
        </authorList>
    </citation>
    <scope>NUCLEOTIDE SEQUENCE [LARGE SCALE GENOMIC DNA]</scope>
    <source>
        <strain evidence="7">NSZ-14</strain>
    </source>
</reference>
<dbReference type="InterPro" id="IPR002641">
    <property type="entry name" value="PNPLA_dom"/>
</dbReference>
<keyword evidence="1 4" id="KW-0378">Hydrolase</keyword>
<proteinExistence type="predicted"/>
<dbReference type="PROSITE" id="PS51635">
    <property type="entry name" value="PNPLA"/>
    <property type="match status" value="1"/>
</dbReference>
<feature type="short sequence motif" description="GXSXG" evidence="4">
    <location>
        <begin position="36"/>
        <end position="40"/>
    </location>
</feature>
<dbReference type="KEGG" id="dfo:Dform_02151"/>
<organism evidence="6 7">
    <name type="scientific">Dehalogenimonas formicexedens</name>
    <dbReference type="NCBI Taxonomy" id="1839801"/>
    <lineage>
        <taxon>Bacteria</taxon>
        <taxon>Bacillati</taxon>
        <taxon>Chloroflexota</taxon>
        <taxon>Dehalococcoidia</taxon>
        <taxon>Dehalococcoidales</taxon>
        <taxon>Dehalococcoidaceae</taxon>
        <taxon>Dehalogenimonas</taxon>
    </lineage>
</organism>
<dbReference type="GO" id="GO:0016042">
    <property type="term" value="P:lipid catabolic process"/>
    <property type="evidence" value="ECO:0007669"/>
    <property type="project" value="UniProtKB-UniRule"/>
</dbReference>
<evidence type="ECO:0000259" key="5">
    <source>
        <dbReference type="PROSITE" id="PS51635"/>
    </source>
</evidence>
<evidence type="ECO:0000256" key="4">
    <source>
        <dbReference type="PROSITE-ProRule" id="PRU01161"/>
    </source>
</evidence>
<dbReference type="InterPro" id="IPR050301">
    <property type="entry name" value="NTE"/>
</dbReference>
<dbReference type="AlphaFoldDB" id="A0A1P8FAG1"/>
<keyword evidence="3 4" id="KW-0443">Lipid metabolism</keyword>
<accession>A0A1P8FAG1</accession>
<feature type="active site" description="Nucleophile" evidence="4">
    <location>
        <position position="38"/>
    </location>
</feature>
<dbReference type="Proteomes" id="UP000185934">
    <property type="component" value="Chromosome"/>
</dbReference>
<name>A0A1P8FAG1_9CHLR</name>